<keyword evidence="2" id="KW-1185">Reference proteome</keyword>
<evidence type="ECO:0000313" key="1">
    <source>
        <dbReference type="EMBL" id="KAG1779268.1"/>
    </source>
</evidence>
<dbReference type="OrthoDB" id="2614496at2759"/>
<organism evidence="1 2">
    <name type="scientific">Suillus placidus</name>
    <dbReference type="NCBI Taxonomy" id="48579"/>
    <lineage>
        <taxon>Eukaryota</taxon>
        <taxon>Fungi</taxon>
        <taxon>Dikarya</taxon>
        <taxon>Basidiomycota</taxon>
        <taxon>Agaricomycotina</taxon>
        <taxon>Agaricomycetes</taxon>
        <taxon>Agaricomycetidae</taxon>
        <taxon>Boletales</taxon>
        <taxon>Suillineae</taxon>
        <taxon>Suillaceae</taxon>
        <taxon>Suillus</taxon>
    </lineage>
</organism>
<feature type="non-terminal residue" evidence="1">
    <location>
        <position position="1"/>
    </location>
</feature>
<proteinExistence type="predicted"/>
<dbReference type="EMBL" id="JABBWD010000012">
    <property type="protein sequence ID" value="KAG1779268.1"/>
    <property type="molecule type" value="Genomic_DNA"/>
</dbReference>
<sequence length="102" mass="11556">LAQCGYTLHNYPEKMLMPGERCATATKSKGIHDLTLHEQDILVYALQNNLLTIQHVSTNNARRRILASRDPIIFGEAPAPDSRHTHGRRKFVNGRIDWKGLP</sequence>
<dbReference type="AlphaFoldDB" id="A0A9P7D4X9"/>
<protein>
    <submittedName>
        <fullName evidence="1">Uncharacterized protein</fullName>
    </submittedName>
</protein>
<name>A0A9P7D4X9_9AGAM</name>
<dbReference type="Proteomes" id="UP000714275">
    <property type="component" value="Unassembled WGS sequence"/>
</dbReference>
<feature type="non-terminal residue" evidence="1">
    <location>
        <position position="102"/>
    </location>
</feature>
<gene>
    <name evidence="1" type="ORF">EV702DRAFT_936228</name>
</gene>
<evidence type="ECO:0000313" key="2">
    <source>
        <dbReference type="Proteomes" id="UP000714275"/>
    </source>
</evidence>
<reference evidence="1" key="1">
    <citation type="journal article" date="2020" name="New Phytol.">
        <title>Comparative genomics reveals dynamic genome evolution in host specialist ectomycorrhizal fungi.</title>
        <authorList>
            <person name="Lofgren L.A."/>
            <person name="Nguyen N.H."/>
            <person name="Vilgalys R."/>
            <person name="Ruytinx J."/>
            <person name="Liao H.L."/>
            <person name="Branco S."/>
            <person name="Kuo A."/>
            <person name="LaButti K."/>
            <person name="Lipzen A."/>
            <person name="Andreopoulos W."/>
            <person name="Pangilinan J."/>
            <person name="Riley R."/>
            <person name="Hundley H."/>
            <person name="Na H."/>
            <person name="Barry K."/>
            <person name="Grigoriev I.V."/>
            <person name="Stajich J.E."/>
            <person name="Kennedy P.G."/>
        </authorList>
    </citation>
    <scope>NUCLEOTIDE SEQUENCE</scope>
    <source>
        <strain evidence="1">DOB743</strain>
    </source>
</reference>
<comment type="caution">
    <text evidence="1">The sequence shown here is derived from an EMBL/GenBank/DDBJ whole genome shotgun (WGS) entry which is preliminary data.</text>
</comment>
<accession>A0A9P7D4X9</accession>